<evidence type="ECO:0000313" key="4">
    <source>
        <dbReference type="Proteomes" id="UP000325811"/>
    </source>
</evidence>
<evidence type="ECO:0000256" key="2">
    <source>
        <dbReference type="SAM" id="Phobius"/>
    </source>
</evidence>
<gene>
    <name evidence="3" type="ORF">PDMSB3_2357</name>
</gene>
<protein>
    <submittedName>
        <fullName evidence="3">Uncharacterized protein</fullName>
    </submittedName>
</protein>
<keyword evidence="2" id="KW-1133">Transmembrane helix</keyword>
<dbReference type="KEGG" id="pdio:PDMSB3_2357"/>
<feature type="region of interest" description="Disordered" evidence="1">
    <location>
        <begin position="315"/>
        <end position="363"/>
    </location>
</feature>
<accession>A0A5Q4Z6U5</accession>
<feature type="compositionally biased region" description="Polar residues" evidence="1">
    <location>
        <begin position="33"/>
        <end position="57"/>
    </location>
</feature>
<keyword evidence="4" id="KW-1185">Reference proteome</keyword>
<name>A0A5Q4Z6U5_9BURK</name>
<dbReference type="AlphaFoldDB" id="A0A5Q4Z6U5"/>
<dbReference type="RefSeq" id="WP_007181720.1">
    <property type="nucleotide sequence ID" value="NZ_LR699553.1"/>
</dbReference>
<keyword evidence="2" id="KW-0472">Membrane</keyword>
<keyword evidence="2" id="KW-0812">Transmembrane</keyword>
<reference evidence="3 4" key="1">
    <citation type="submission" date="2019-08" db="EMBL/GenBank/DDBJ databases">
        <authorList>
            <person name="Herpell B J."/>
        </authorList>
    </citation>
    <scope>NUCLEOTIDE SEQUENCE [LARGE SCALE GENOMIC DNA]</scope>
    <source>
        <strain evidence="4">Msb3</strain>
    </source>
</reference>
<dbReference type="EMBL" id="LR699553">
    <property type="protein sequence ID" value="VVD28813.1"/>
    <property type="molecule type" value="Genomic_DNA"/>
</dbReference>
<evidence type="ECO:0000256" key="1">
    <source>
        <dbReference type="SAM" id="MobiDB-lite"/>
    </source>
</evidence>
<sequence>MKVNAASHPFWPDDASNIPDSAQHRQTRAALRGTSNRENSQQSPAAIANASVSQKTAPPSPPNGSVASPAGKEIDAETHAIAAQAVIGNEIAADMETFNASLGKVDEDVERGGDTTADMIEAASAYNQAQQVGALDKPTPELQSKIARVETALRDSKGDESLGTIGQKAGVDLSALTHQPDAASTYGKYGKAASTYTRALIFDEARFNNSAVLKNTPLAALQRPNQSVLDPLGPYGRLGTLTGTRLNSAASYFTKGGLSFLSGMEKLRKGQDPTKDFVTAGATTGQGINELTVGIGTDVGNHLVKLRQTKAAAQIAGGQSTGTGGSARPATPGQSGVTQGVAEPVAGPSRTAEFTDFDSHGKDDAEIDTLEKKTAEHIDEQLTQQQQSLRESVIAKLEKTNRDVQQLELKDATDDLAPQYFEMQDMAKKFKDSTADAANDAHENIKTIDAKAQDVIAKLKNQGFDTADAARQSGKPEAIELGNQLDRLAGLKHAAYDQFNSAMQERENALSDTRTAFGELGKLLKDTPASERPSKLKEWSDKYTDFFAQRQANILSKTDGWPDWMKISKPLRMQMVPAAINTVLGGATFGVSLDTYLKKQQAGKLTPQDKMDLAASVINLSSGMIGFVPVIGPALSFALATAGLIVGGMSDQYDARKRETDTYNLKEKIREEYNAKHPDKQIAEPFDGD</sequence>
<dbReference type="Proteomes" id="UP000325811">
    <property type="component" value="Chromosome I"/>
</dbReference>
<feature type="region of interest" description="Disordered" evidence="1">
    <location>
        <begin position="1"/>
        <end position="70"/>
    </location>
</feature>
<organism evidence="3 4">
    <name type="scientific">Paraburkholderia dioscoreae</name>
    <dbReference type="NCBI Taxonomy" id="2604047"/>
    <lineage>
        <taxon>Bacteria</taxon>
        <taxon>Pseudomonadati</taxon>
        <taxon>Pseudomonadota</taxon>
        <taxon>Betaproteobacteria</taxon>
        <taxon>Burkholderiales</taxon>
        <taxon>Burkholderiaceae</taxon>
        <taxon>Paraburkholderia</taxon>
    </lineage>
</organism>
<proteinExistence type="predicted"/>
<evidence type="ECO:0000313" key="3">
    <source>
        <dbReference type="EMBL" id="VVD28813.1"/>
    </source>
</evidence>
<feature type="transmembrane region" description="Helical" evidence="2">
    <location>
        <begin position="624"/>
        <end position="648"/>
    </location>
</feature>